<sequence>MTSEQIKQEAEALRQTIVSDRQYLHAHAETGFALHDTLAFVRKQLTDMGYQPVDCGKAGLVALAGGKKPGKVFLLRSDMDALPIAEQSGVDFACPNGKMHACGHDLHTAMLLGAARLLKQHEDEIQGTIKLMFQPAEEIFEGSSDMIEAGLLKNPDVDAALMIHVMAGMPFAAGTVIVSPPGVSAPAADYFEIKVQGKGCHGSMPNTGVDPLTAAAHILIALQEIQARELAMDDRAVLTIGTMNAGTAANVIPDAVVMGGSLRTFDEETRTKIKKRMTEITQGVATAFRAQAEVVFGSGCPTLVNDADLAACAGTYVKELLGEGRAFSSAELSAMGGGKSSGAAGSEDFAYVSQEVPSIMLALAAGQPEKGYGYPQHHPMVRFDEDALSAGSAVYAYTALRWLEEHR</sequence>
<dbReference type="Gene3D" id="3.30.70.360">
    <property type="match status" value="1"/>
</dbReference>
<organism evidence="4 5">
    <name type="scientific">Butyricicoccus porcorum</name>
    <dbReference type="NCBI Taxonomy" id="1945634"/>
    <lineage>
        <taxon>Bacteria</taxon>
        <taxon>Bacillati</taxon>
        <taxon>Bacillota</taxon>
        <taxon>Clostridia</taxon>
        <taxon>Eubacteriales</taxon>
        <taxon>Butyricicoccaceae</taxon>
        <taxon>Butyricicoccus</taxon>
    </lineage>
</organism>
<feature type="domain" description="Peptidase M20 dimerisation" evidence="3">
    <location>
        <begin position="191"/>
        <end position="280"/>
    </location>
</feature>
<evidence type="ECO:0000259" key="3">
    <source>
        <dbReference type="Pfam" id="PF07687"/>
    </source>
</evidence>
<dbReference type="InterPro" id="IPR002933">
    <property type="entry name" value="Peptidase_M20"/>
</dbReference>
<dbReference type="SUPFAM" id="SSF53187">
    <property type="entry name" value="Zn-dependent exopeptidases"/>
    <property type="match status" value="1"/>
</dbReference>
<comment type="cofactor">
    <cofactor evidence="2">
        <name>Mn(2+)</name>
        <dbReference type="ChEBI" id="CHEBI:29035"/>
    </cofactor>
    <text evidence="2">The Mn(2+) ion enhances activity.</text>
</comment>
<dbReference type="InterPro" id="IPR036264">
    <property type="entry name" value="Bact_exopeptidase_dim_dom"/>
</dbReference>
<dbReference type="RefSeq" id="WP_087019125.1">
    <property type="nucleotide sequence ID" value="NZ_CP178353.1"/>
</dbReference>
<dbReference type="PANTHER" id="PTHR11014">
    <property type="entry name" value="PEPTIDASE M20 FAMILY MEMBER"/>
    <property type="match status" value="1"/>
</dbReference>
<dbReference type="Pfam" id="PF07687">
    <property type="entry name" value="M20_dimer"/>
    <property type="match status" value="1"/>
</dbReference>
<comment type="caution">
    <text evidence="4">The sequence shown here is derived from an EMBL/GenBank/DDBJ whole genome shotgun (WGS) entry which is preliminary data.</text>
</comment>
<dbReference type="CDD" id="cd03886">
    <property type="entry name" value="M20_Acy1"/>
    <property type="match status" value="1"/>
</dbReference>
<dbReference type="InterPro" id="IPR011650">
    <property type="entry name" value="Peptidase_M20_dimer"/>
</dbReference>
<dbReference type="OrthoDB" id="9776731at2"/>
<gene>
    <name evidence="4" type="ORF">CBW42_07030</name>
</gene>
<dbReference type="FunFam" id="3.30.70.360:FF:000001">
    <property type="entry name" value="N-acetyldiaminopimelate deacetylase"/>
    <property type="match status" value="1"/>
</dbReference>
<keyword evidence="1" id="KW-0378">Hydrolase</keyword>
<dbReference type="Proteomes" id="UP000194903">
    <property type="component" value="Unassembled WGS sequence"/>
</dbReference>
<reference evidence="4 5" key="1">
    <citation type="submission" date="2017-05" db="EMBL/GenBank/DDBJ databases">
        <title>Butyricicoccus porcorum sp. nov. a butyrate-producing bacterium from the swine intestinal tract.</title>
        <authorList>
            <person name="Trachsel J."/>
            <person name="Humphrey S."/>
            <person name="Allen H.K."/>
        </authorList>
    </citation>
    <scope>NUCLEOTIDE SEQUENCE [LARGE SCALE GENOMIC DNA]</scope>
    <source>
        <strain evidence="4">BB10</strain>
    </source>
</reference>
<feature type="binding site" evidence="2">
    <location>
        <position position="102"/>
    </location>
    <ligand>
        <name>Mn(2+)</name>
        <dbReference type="ChEBI" id="CHEBI:29035"/>
        <label>2</label>
    </ligand>
</feature>
<dbReference type="EMBL" id="NHOC01000005">
    <property type="protein sequence ID" value="OUM20576.1"/>
    <property type="molecule type" value="Genomic_DNA"/>
</dbReference>
<feature type="binding site" evidence="2">
    <location>
        <position position="377"/>
    </location>
    <ligand>
        <name>Mn(2+)</name>
        <dbReference type="ChEBI" id="CHEBI:29035"/>
        <label>2</label>
    </ligand>
</feature>
<accession>A0A252F471</accession>
<keyword evidence="2" id="KW-0479">Metal-binding</keyword>
<dbReference type="InterPro" id="IPR017439">
    <property type="entry name" value="Amidohydrolase"/>
</dbReference>
<feature type="binding site" evidence="2">
    <location>
        <position position="138"/>
    </location>
    <ligand>
        <name>Mn(2+)</name>
        <dbReference type="ChEBI" id="CHEBI:29035"/>
        <label>2</label>
    </ligand>
</feature>
<dbReference type="GO" id="GO:0046872">
    <property type="term" value="F:metal ion binding"/>
    <property type="evidence" value="ECO:0007669"/>
    <property type="project" value="UniProtKB-KW"/>
</dbReference>
<dbReference type="GO" id="GO:0019877">
    <property type="term" value="P:diaminopimelate biosynthetic process"/>
    <property type="evidence" value="ECO:0007669"/>
    <property type="project" value="UniProtKB-ARBA"/>
</dbReference>
<proteinExistence type="predicted"/>
<feature type="binding site" evidence="2">
    <location>
        <position position="104"/>
    </location>
    <ligand>
        <name>Mn(2+)</name>
        <dbReference type="ChEBI" id="CHEBI:29035"/>
        <label>2</label>
    </ligand>
</feature>
<protein>
    <submittedName>
        <fullName evidence="4">Peptidase M20</fullName>
    </submittedName>
</protein>
<evidence type="ECO:0000313" key="4">
    <source>
        <dbReference type="EMBL" id="OUM20576.1"/>
    </source>
</evidence>
<dbReference type="Gene3D" id="3.40.630.10">
    <property type="entry name" value="Zn peptidases"/>
    <property type="match status" value="1"/>
</dbReference>
<feature type="binding site" evidence="2">
    <location>
        <position position="164"/>
    </location>
    <ligand>
        <name>Mn(2+)</name>
        <dbReference type="ChEBI" id="CHEBI:29035"/>
        <label>2</label>
    </ligand>
</feature>
<dbReference type="SUPFAM" id="SSF55031">
    <property type="entry name" value="Bacterial exopeptidase dimerisation domain"/>
    <property type="match status" value="1"/>
</dbReference>
<dbReference type="NCBIfam" id="TIGR01891">
    <property type="entry name" value="amidohydrolases"/>
    <property type="match status" value="1"/>
</dbReference>
<evidence type="ECO:0000313" key="5">
    <source>
        <dbReference type="Proteomes" id="UP000194903"/>
    </source>
</evidence>
<dbReference type="PIRSF" id="PIRSF005962">
    <property type="entry name" value="Pept_M20D_amidohydro"/>
    <property type="match status" value="1"/>
</dbReference>
<name>A0A252F471_9FIRM</name>
<keyword evidence="2" id="KW-0464">Manganese</keyword>
<dbReference type="Pfam" id="PF01546">
    <property type="entry name" value="Peptidase_M20"/>
    <property type="match status" value="1"/>
</dbReference>
<dbReference type="AlphaFoldDB" id="A0A252F471"/>
<keyword evidence="5" id="KW-1185">Reference proteome</keyword>
<dbReference type="PANTHER" id="PTHR11014:SF63">
    <property type="entry name" value="METALLOPEPTIDASE, PUTATIVE (AFU_ORTHOLOGUE AFUA_6G09600)-RELATED"/>
    <property type="match status" value="1"/>
</dbReference>
<evidence type="ECO:0000256" key="1">
    <source>
        <dbReference type="ARBA" id="ARBA00022801"/>
    </source>
</evidence>
<evidence type="ECO:0000256" key="2">
    <source>
        <dbReference type="PIRSR" id="PIRSR005962-1"/>
    </source>
</evidence>
<dbReference type="GO" id="GO:0050118">
    <property type="term" value="F:N-acetyldiaminopimelate deacetylase activity"/>
    <property type="evidence" value="ECO:0007669"/>
    <property type="project" value="UniProtKB-ARBA"/>
</dbReference>